<accession>A0A0A2DMN1</accession>
<dbReference type="Gene3D" id="3.40.630.30">
    <property type="match status" value="1"/>
</dbReference>
<evidence type="ECO:0000313" key="3">
    <source>
        <dbReference type="Proteomes" id="UP000030145"/>
    </source>
</evidence>
<dbReference type="AlphaFoldDB" id="A0A0A2DMN1"/>
<dbReference type="Pfam" id="PF13673">
    <property type="entry name" value="Acetyltransf_10"/>
    <property type="match status" value="1"/>
</dbReference>
<keyword evidence="3" id="KW-1185">Reference proteome</keyword>
<reference evidence="2 3" key="1">
    <citation type="submission" date="2014-10" db="EMBL/GenBank/DDBJ databases">
        <title>Whole Genome sequence of Corynebacterium auriscanis strain CIP 106629.</title>
        <authorList>
            <person name="Hassan S.S."/>
            <person name="Jamal S.B."/>
            <person name="Tiwari S."/>
            <person name="Oliveira L.D.C."/>
            <person name="Souza F."/>
            <person name="Mariano D.C."/>
            <person name="Almeida S."/>
            <person name="Dorella F."/>
            <person name="Pereira F."/>
            <person name="Carvalho A."/>
            <person name="Leal C.A."/>
            <person name="Soares S.D.C."/>
            <person name="Figueiredo H.C."/>
            <person name="Silva A."/>
            <person name="Azevedo V.A."/>
        </authorList>
    </citation>
    <scope>NUCLEOTIDE SEQUENCE [LARGE SCALE GENOMIC DNA]</scope>
    <source>
        <strain evidence="2 3">CIP 106629</strain>
    </source>
</reference>
<dbReference type="Proteomes" id="UP000030145">
    <property type="component" value="Unassembled WGS sequence"/>
</dbReference>
<comment type="caution">
    <text evidence="2">The sequence shown here is derived from an EMBL/GenBank/DDBJ whole genome shotgun (WGS) entry which is preliminary data.</text>
</comment>
<dbReference type="SUPFAM" id="SSF55729">
    <property type="entry name" value="Acyl-CoA N-acyltransferases (Nat)"/>
    <property type="match status" value="1"/>
</dbReference>
<dbReference type="GO" id="GO:0016747">
    <property type="term" value="F:acyltransferase activity, transferring groups other than amino-acyl groups"/>
    <property type="evidence" value="ECO:0007669"/>
    <property type="project" value="InterPro"/>
</dbReference>
<name>A0A0A2DMN1_9CORY</name>
<dbReference type="RefSeq" id="WP_035113410.1">
    <property type="nucleotide sequence ID" value="NZ_CP047046.1"/>
</dbReference>
<evidence type="ECO:0000313" key="2">
    <source>
        <dbReference type="EMBL" id="KGM19199.1"/>
    </source>
</evidence>
<proteinExistence type="predicted"/>
<dbReference type="InterPro" id="IPR016181">
    <property type="entry name" value="Acyl_CoA_acyltransferase"/>
</dbReference>
<evidence type="ECO:0000259" key="1">
    <source>
        <dbReference type="Pfam" id="PF13673"/>
    </source>
</evidence>
<dbReference type="GeneID" id="300552538"/>
<feature type="domain" description="N-acetyltransferase" evidence="1">
    <location>
        <begin position="119"/>
        <end position="184"/>
    </location>
</feature>
<protein>
    <recommendedName>
        <fullName evidence="1">N-acetyltransferase domain-containing protein</fullName>
    </recommendedName>
</protein>
<organism evidence="2 3">
    <name type="scientific">Corynebacterium auriscanis</name>
    <dbReference type="NCBI Taxonomy" id="99807"/>
    <lineage>
        <taxon>Bacteria</taxon>
        <taxon>Bacillati</taxon>
        <taxon>Actinomycetota</taxon>
        <taxon>Actinomycetes</taxon>
        <taxon>Mycobacteriales</taxon>
        <taxon>Corynebacteriaceae</taxon>
        <taxon>Corynebacterium</taxon>
    </lineage>
</organism>
<sequence length="209" mass="23316">MPSSSTYSPETFSIVPASPTEFLSRLEELITIHLRAMAYSESTRNQRRQLWRSSADNAGFACVLALSHPQDQTPSIHNPAHTIAGVAYGFTGEPHSWWYSQVRRGLIEAGLPADRAAQMLSNYSELAEIHVDPQFQGLGLGHTLLDHIVEHLTRPTIMLSTPEVPLEGNSAWQIYRSKGFTDLLRNFRFSADPRPFGILQLNKSTTTTP</sequence>
<gene>
    <name evidence="2" type="ORF">MA47_03520</name>
</gene>
<dbReference type="InterPro" id="IPR000182">
    <property type="entry name" value="GNAT_dom"/>
</dbReference>
<dbReference type="CDD" id="cd04301">
    <property type="entry name" value="NAT_SF"/>
    <property type="match status" value="1"/>
</dbReference>
<dbReference type="EMBL" id="JRVJ01000003">
    <property type="protein sequence ID" value="KGM19199.1"/>
    <property type="molecule type" value="Genomic_DNA"/>
</dbReference>